<gene>
    <name evidence="9" type="ORF">SAMN05660836_01017</name>
</gene>
<dbReference type="Gene3D" id="3.30.160.270">
    <property type="match status" value="1"/>
</dbReference>
<evidence type="ECO:0000259" key="8">
    <source>
        <dbReference type="PROSITE" id="PS50991"/>
    </source>
</evidence>
<dbReference type="InterPro" id="IPR050073">
    <property type="entry name" value="2-IPM_HCS-like"/>
</dbReference>
<reference evidence="9 10" key="1">
    <citation type="submission" date="2016-10" db="EMBL/GenBank/DDBJ databases">
        <authorList>
            <person name="de Groot N.N."/>
        </authorList>
    </citation>
    <scope>NUCLEOTIDE SEQUENCE [LARGE SCALE GENOMIC DNA]</scope>
    <source>
        <strain evidence="9 10">DSM 9990</strain>
    </source>
</reference>
<keyword evidence="5" id="KW-0808">Transferase</keyword>
<evidence type="ECO:0000256" key="6">
    <source>
        <dbReference type="ARBA" id="ARBA00023211"/>
    </source>
</evidence>
<dbReference type="SMART" id="SM00917">
    <property type="entry name" value="LeuA_dimer"/>
    <property type="match status" value="1"/>
</dbReference>
<dbReference type="SUPFAM" id="SSF51569">
    <property type="entry name" value="Aldolase"/>
    <property type="match status" value="1"/>
</dbReference>
<evidence type="ECO:0000256" key="1">
    <source>
        <dbReference type="ARBA" id="ARBA00009396"/>
    </source>
</evidence>
<keyword evidence="10" id="KW-1185">Reference proteome</keyword>
<accession>A0A1I4SKQ5</accession>
<keyword evidence="7" id="KW-0100">Branched-chain amino acid biosynthesis</keyword>
<dbReference type="OrthoDB" id="9804858at2"/>
<dbReference type="PROSITE" id="PS50991">
    <property type="entry name" value="PYR_CT"/>
    <property type="match status" value="1"/>
</dbReference>
<protein>
    <recommendedName>
        <fullName evidence="2">2-isopropylmalate synthase</fullName>
    </recommendedName>
</protein>
<dbReference type="Pfam" id="PF00682">
    <property type="entry name" value="HMGL-like"/>
    <property type="match status" value="1"/>
</dbReference>
<keyword evidence="6" id="KW-0464">Manganese</keyword>
<evidence type="ECO:0000256" key="5">
    <source>
        <dbReference type="ARBA" id="ARBA00022679"/>
    </source>
</evidence>
<dbReference type="EMBL" id="FOUU01000002">
    <property type="protein sequence ID" value="SFM65019.1"/>
    <property type="molecule type" value="Genomic_DNA"/>
</dbReference>
<sequence>MKHVAFLDTTLRDGIKIPGLMLLPEEKIQIARQIATLGVDILEGGFPAASEEQYRTLCVMAEEIQGPSFCVLARATNPEDFRIARDVLKRHPKPRIHTFIPASAAYRDHFLKKPLDECLRIAVEAVKRGKDVADHVEFSFVDAFRASENELLKLLDAVLEAGADTITFADTVGYATPWLIENIIGKICSEIKDEIVVGIHCHNDLGLATPNSIAALRAGASLVHCTVNGLGERAGNARLEEIATIIAIHGKALGLSTSVAMDRIGPVCRLLERHTGISFGPLKPLTGSYAFYCEPSGPQIGDVAELPPCFVIREEDIGMVKNGEPMDQDTPFEVFKARVKELGYVLKEGEYQRCYETFQRLASKKENIFNSDLELIVRQALFHVPQKYRLLYLNVSAGSIPVPHATVQLEIDGQVVQDAGFGHGPVDAAFKTIFRMVRRFPKLIHYEVKAATLGTDAQGMVLLRVQEGDTIVDGWGAHVDIVLASAQALIDALNKLEHYGGRREVSEYTDDEAWSIVL</sequence>
<dbReference type="RefSeq" id="WP_093393959.1">
    <property type="nucleotide sequence ID" value="NZ_FOUU01000002.1"/>
</dbReference>
<feature type="domain" description="Pyruvate carboxyltransferase" evidence="8">
    <location>
        <begin position="4"/>
        <end position="265"/>
    </location>
</feature>
<dbReference type="Gene3D" id="3.20.20.70">
    <property type="entry name" value="Aldolase class I"/>
    <property type="match status" value="1"/>
</dbReference>
<dbReference type="Pfam" id="PF08502">
    <property type="entry name" value="LeuA_dimer"/>
    <property type="match status" value="1"/>
</dbReference>
<dbReference type="Proteomes" id="UP000199611">
    <property type="component" value="Unassembled WGS sequence"/>
</dbReference>
<dbReference type="InterPro" id="IPR036230">
    <property type="entry name" value="LeuA_allosteric_dom_sf"/>
</dbReference>
<evidence type="ECO:0000256" key="4">
    <source>
        <dbReference type="ARBA" id="ARBA00022605"/>
    </source>
</evidence>
<dbReference type="FunFam" id="3.20.20.70:FF:000010">
    <property type="entry name" value="2-isopropylmalate synthase"/>
    <property type="match status" value="1"/>
</dbReference>
<organism evidence="9 10">
    <name type="scientific">Thermodesulforhabdus norvegica</name>
    <dbReference type="NCBI Taxonomy" id="39841"/>
    <lineage>
        <taxon>Bacteria</taxon>
        <taxon>Pseudomonadati</taxon>
        <taxon>Thermodesulfobacteriota</taxon>
        <taxon>Syntrophobacteria</taxon>
        <taxon>Syntrophobacterales</taxon>
        <taxon>Thermodesulforhabdaceae</taxon>
        <taxon>Thermodesulforhabdus</taxon>
    </lineage>
</organism>
<evidence type="ECO:0000313" key="10">
    <source>
        <dbReference type="Proteomes" id="UP000199611"/>
    </source>
</evidence>
<evidence type="ECO:0000256" key="2">
    <source>
        <dbReference type="ARBA" id="ARBA00018198"/>
    </source>
</evidence>
<dbReference type="GO" id="GO:0009098">
    <property type="term" value="P:L-leucine biosynthetic process"/>
    <property type="evidence" value="ECO:0007669"/>
    <property type="project" value="UniProtKB-KW"/>
</dbReference>
<dbReference type="STRING" id="39841.SAMN05660836_01017"/>
<dbReference type="PANTHER" id="PTHR10277">
    <property type="entry name" value="HOMOCITRATE SYNTHASE-RELATED"/>
    <property type="match status" value="1"/>
</dbReference>
<keyword evidence="3" id="KW-0432">Leucine biosynthesis</keyword>
<dbReference type="SUPFAM" id="SSF110921">
    <property type="entry name" value="2-isopropylmalate synthase LeuA, allosteric (dimerisation) domain"/>
    <property type="match status" value="1"/>
</dbReference>
<dbReference type="InterPro" id="IPR013709">
    <property type="entry name" value="2-isopropylmalate_synth_dimer"/>
</dbReference>
<evidence type="ECO:0000256" key="7">
    <source>
        <dbReference type="ARBA" id="ARBA00023304"/>
    </source>
</evidence>
<dbReference type="InterPro" id="IPR013785">
    <property type="entry name" value="Aldolase_TIM"/>
</dbReference>
<proteinExistence type="inferred from homology"/>
<comment type="similarity">
    <text evidence="1">Belongs to the alpha-IPM synthase/homocitrate synthase family. LeuA type 1 subfamily.</text>
</comment>
<evidence type="ECO:0000256" key="3">
    <source>
        <dbReference type="ARBA" id="ARBA00022430"/>
    </source>
</evidence>
<dbReference type="AlphaFoldDB" id="A0A1I4SKQ5"/>
<dbReference type="InterPro" id="IPR000891">
    <property type="entry name" value="PYR_CT"/>
</dbReference>
<keyword evidence="4" id="KW-0028">Amino-acid biosynthesis</keyword>
<dbReference type="PANTHER" id="PTHR10277:SF9">
    <property type="entry name" value="2-ISOPROPYLMALATE SYNTHASE 1, CHLOROPLASTIC-RELATED"/>
    <property type="match status" value="1"/>
</dbReference>
<name>A0A1I4SKQ5_9BACT</name>
<evidence type="ECO:0000313" key="9">
    <source>
        <dbReference type="EMBL" id="SFM65019.1"/>
    </source>
</evidence>
<dbReference type="GO" id="GO:0003852">
    <property type="term" value="F:2-isopropylmalate synthase activity"/>
    <property type="evidence" value="ECO:0007669"/>
    <property type="project" value="InterPro"/>
</dbReference>